<feature type="non-terminal residue" evidence="1">
    <location>
        <position position="56"/>
    </location>
</feature>
<gene>
    <name evidence="1" type="primary">ORF45520</name>
</gene>
<reference evidence="1" key="1">
    <citation type="submission" date="2014-12" db="EMBL/GenBank/DDBJ databases">
        <title>Insight into the proteome of Arion vulgaris.</title>
        <authorList>
            <person name="Aradska J."/>
            <person name="Bulat T."/>
            <person name="Smidak R."/>
            <person name="Sarate P."/>
            <person name="Gangsoo J."/>
            <person name="Sialana F."/>
            <person name="Bilban M."/>
            <person name="Lubec G."/>
        </authorList>
    </citation>
    <scope>NUCLEOTIDE SEQUENCE</scope>
    <source>
        <tissue evidence="1">Skin</tissue>
    </source>
</reference>
<sequence length="56" mass="6508">MKTYAHVVLRNPQTFHKCKLQVNKNNQATYKEKHNSSSIASKVKTIDLFFCRHTAT</sequence>
<dbReference type="EMBL" id="HACG01015699">
    <property type="protein sequence ID" value="CEK62564.1"/>
    <property type="molecule type" value="Transcribed_RNA"/>
</dbReference>
<organism evidence="1">
    <name type="scientific">Arion vulgaris</name>
    <dbReference type="NCBI Taxonomy" id="1028688"/>
    <lineage>
        <taxon>Eukaryota</taxon>
        <taxon>Metazoa</taxon>
        <taxon>Spiralia</taxon>
        <taxon>Lophotrochozoa</taxon>
        <taxon>Mollusca</taxon>
        <taxon>Gastropoda</taxon>
        <taxon>Heterobranchia</taxon>
        <taxon>Euthyneura</taxon>
        <taxon>Panpulmonata</taxon>
        <taxon>Eupulmonata</taxon>
        <taxon>Stylommatophora</taxon>
        <taxon>Helicina</taxon>
        <taxon>Arionoidea</taxon>
        <taxon>Arionidae</taxon>
        <taxon>Arion</taxon>
    </lineage>
</organism>
<protein>
    <submittedName>
        <fullName evidence="1">Uncharacterized protein</fullName>
    </submittedName>
</protein>
<dbReference type="AlphaFoldDB" id="A0A0B6Z1V3"/>
<name>A0A0B6Z1V3_9EUPU</name>
<accession>A0A0B6Z1V3</accession>
<proteinExistence type="predicted"/>
<evidence type="ECO:0000313" key="1">
    <source>
        <dbReference type="EMBL" id="CEK62564.1"/>
    </source>
</evidence>